<dbReference type="SUPFAM" id="SSF81383">
    <property type="entry name" value="F-box domain"/>
    <property type="match status" value="1"/>
</dbReference>
<dbReference type="AlphaFoldDB" id="A0AA38S8E2"/>
<dbReference type="InterPro" id="IPR044809">
    <property type="entry name" value="AUF1-like"/>
</dbReference>
<dbReference type="CDD" id="cd09917">
    <property type="entry name" value="F-box_SF"/>
    <property type="match status" value="1"/>
</dbReference>
<accession>A0AA38S8E2</accession>
<dbReference type="Proteomes" id="UP001172457">
    <property type="component" value="Chromosome 8"/>
</dbReference>
<organism evidence="2 3">
    <name type="scientific">Centaurea solstitialis</name>
    <name type="common">yellow star-thistle</name>
    <dbReference type="NCBI Taxonomy" id="347529"/>
    <lineage>
        <taxon>Eukaryota</taxon>
        <taxon>Viridiplantae</taxon>
        <taxon>Streptophyta</taxon>
        <taxon>Embryophyta</taxon>
        <taxon>Tracheophyta</taxon>
        <taxon>Spermatophyta</taxon>
        <taxon>Magnoliopsida</taxon>
        <taxon>eudicotyledons</taxon>
        <taxon>Gunneridae</taxon>
        <taxon>Pentapetalae</taxon>
        <taxon>asterids</taxon>
        <taxon>campanulids</taxon>
        <taxon>Asterales</taxon>
        <taxon>Asteraceae</taxon>
        <taxon>Carduoideae</taxon>
        <taxon>Cardueae</taxon>
        <taxon>Centaureinae</taxon>
        <taxon>Centaurea</taxon>
    </lineage>
</organism>
<dbReference type="SMART" id="SM00256">
    <property type="entry name" value="FBOX"/>
    <property type="match status" value="1"/>
</dbReference>
<sequence length="349" mass="39033">MEKMKKIKRISRSSFNRLPDEIVLEILSKLTDLKTLCICRLVSRRFFFIVVKIDAISYTAPLVNPSYLDLDITGNGGFTKKLFWYFINGVFLKPLNLLCSMLTAGSNASRPPVVPIYGQSFVSALWSLMRFRGLKYLSIELPDSGHQGVDDRSLFKWMVRFGTRLESYVFLWPNSVCDSNGLHVNGNGDGVGGEEEGIALRMKKVNVGIKCVMDVLVRRRMLLGLVCNFPLLERVCITDSGKRGRVSLSGGEVGKVRDWLFSSSETPVGRMNIMDFPGSTSEYHVPILHLPVSGFVMKGITLVVVDRGNLEGGNDSFVNEDEDGFGDEMEAVYSEAVMEILKSQRGRLF</sequence>
<keyword evidence="3" id="KW-1185">Reference proteome</keyword>
<dbReference type="PANTHER" id="PTHR31215">
    <property type="entry name" value="OS05G0510400 PROTEIN-RELATED"/>
    <property type="match status" value="1"/>
</dbReference>
<dbReference type="Gene3D" id="1.20.1280.50">
    <property type="match status" value="1"/>
</dbReference>
<comment type="caution">
    <text evidence="2">The sequence shown here is derived from an EMBL/GenBank/DDBJ whole genome shotgun (WGS) entry which is preliminary data.</text>
</comment>
<dbReference type="EMBL" id="JARYMX010000008">
    <property type="protein sequence ID" value="KAJ9537504.1"/>
    <property type="molecule type" value="Genomic_DNA"/>
</dbReference>
<evidence type="ECO:0000259" key="1">
    <source>
        <dbReference type="SMART" id="SM00256"/>
    </source>
</evidence>
<gene>
    <name evidence="2" type="ORF">OSB04_030237</name>
</gene>
<dbReference type="Pfam" id="PF12937">
    <property type="entry name" value="F-box-like"/>
    <property type="match status" value="1"/>
</dbReference>
<dbReference type="InterPro" id="IPR001810">
    <property type="entry name" value="F-box_dom"/>
</dbReference>
<protein>
    <recommendedName>
        <fullName evidence="1">F-box domain-containing protein</fullName>
    </recommendedName>
</protein>
<reference evidence="2" key="1">
    <citation type="submission" date="2023-03" db="EMBL/GenBank/DDBJ databases">
        <title>Chromosome-scale reference genome and RAD-based genetic map of yellow starthistle (Centaurea solstitialis) reveal putative structural variation and QTLs associated with invader traits.</title>
        <authorList>
            <person name="Reatini B."/>
            <person name="Cang F.A."/>
            <person name="Jiang Q."/>
            <person name="Mckibben M.T.W."/>
            <person name="Barker M.S."/>
            <person name="Rieseberg L.H."/>
            <person name="Dlugosch K.M."/>
        </authorList>
    </citation>
    <scope>NUCLEOTIDE SEQUENCE</scope>
    <source>
        <strain evidence="2">CAN-66</strain>
        <tissue evidence="2">Leaf</tissue>
    </source>
</reference>
<proteinExistence type="predicted"/>
<evidence type="ECO:0000313" key="3">
    <source>
        <dbReference type="Proteomes" id="UP001172457"/>
    </source>
</evidence>
<name>A0AA38S8E2_9ASTR</name>
<dbReference type="InterPro" id="IPR036047">
    <property type="entry name" value="F-box-like_dom_sf"/>
</dbReference>
<evidence type="ECO:0000313" key="2">
    <source>
        <dbReference type="EMBL" id="KAJ9537504.1"/>
    </source>
</evidence>
<feature type="domain" description="F-box" evidence="1">
    <location>
        <begin position="18"/>
        <end position="59"/>
    </location>
</feature>